<sequence>MSRPTPRGYPQDYIVRIRYQNTLPPPQCPPKLLDIPNSAAAQFTDTSFASKLARTESLCVDVDSELGMPLDMVHVPRVFDGDDAAIRPLDPTPPVDPRDRLLLRSASSLGQTALTKTGSASAISFLRRTEYISAEQSRSTFKGSGSTTSDRMLQASRAKRTATKDQDNDPLRILQAILKGFDVANPETAGQGTIGLKNLAAGDKAAANAERNWKELRHPNKPQLRAVETFPLLPDFNATSDSGGYMLFKFSANPVVAGARRDARLDVGLLKPHEKPVDEEGNVDAVGQDVFDYYLPASSGVASGIKRKFAAYKDDPTSGDEAVEEEDEFRYEYVRSYETKSHKQHSDELEEAALIFHAGDEEKARGAYFYPVLTRYVLRPKRKSRFPPGMPMRHEDVEEEEEVEKPPEVMNVKVRSLNGEERRRRDEQKARMDNPKAAVEE</sequence>
<reference evidence="5 6" key="1">
    <citation type="journal article" date="2018" name="Nat. Ecol. Evol.">
        <title>Pezizomycetes genomes reveal the molecular basis of ectomycorrhizal truffle lifestyle.</title>
        <authorList>
            <person name="Murat C."/>
            <person name="Payen T."/>
            <person name="Noel B."/>
            <person name="Kuo A."/>
            <person name="Morin E."/>
            <person name="Chen J."/>
            <person name="Kohler A."/>
            <person name="Krizsan K."/>
            <person name="Balestrini R."/>
            <person name="Da Silva C."/>
            <person name="Montanini B."/>
            <person name="Hainaut M."/>
            <person name="Levati E."/>
            <person name="Barry K.W."/>
            <person name="Belfiori B."/>
            <person name="Cichocki N."/>
            <person name="Clum A."/>
            <person name="Dockter R.B."/>
            <person name="Fauchery L."/>
            <person name="Guy J."/>
            <person name="Iotti M."/>
            <person name="Le Tacon F."/>
            <person name="Lindquist E.A."/>
            <person name="Lipzen A."/>
            <person name="Malagnac F."/>
            <person name="Mello A."/>
            <person name="Molinier V."/>
            <person name="Miyauchi S."/>
            <person name="Poulain J."/>
            <person name="Riccioni C."/>
            <person name="Rubini A."/>
            <person name="Sitrit Y."/>
            <person name="Splivallo R."/>
            <person name="Traeger S."/>
            <person name="Wang M."/>
            <person name="Zifcakova L."/>
            <person name="Wipf D."/>
            <person name="Zambonelli A."/>
            <person name="Paolocci F."/>
            <person name="Nowrousian M."/>
            <person name="Ottonello S."/>
            <person name="Baldrian P."/>
            <person name="Spatafora J.W."/>
            <person name="Henrissat B."/>
            <person name="Nagy L.G."/>
            <person name="Aury J.M."/>
            <person name="Wincker P."/>
            <person name="Grigoriev I.V."/>
            <person name="Bonfante P."/>
            <person name="Martin F.M."/>
        </authorList>
    </citation>
    <scope>NUCLEOTIDE SEQUENCE [LARGE SCALE GENOMIC DNA]</scope>
    <source>
        <strain evidence="5 6">CCBAS932</strain>
    </source>
</reference>
<feature type="region of interest" description="Disordered" evidence="4">
    <location>
        <begin position="137"/>
        <end position="166"/>
    </location>
</feature>
<dbReference type="PANTHER" id="PTHR23188">
    <property type="entry name" value="RNA POLYMERASE II-ASSOCIATED FACTOR 1 HOMOLOG"/>
    <property type="match status" value="1"/>
</dbReference>
<keyword evidence="3" id="KW-0539">Nucleus</keyword>
<dbReference type="GO" id="GO:0016593">
    <property type="term" value="C:Cdc73/Paf1 complex"/>
    <property type="evidence" value="ECO:0007669"/>
    <property type="project" value="InterPro"/>
</dbReference>
<comment type="similarity">
    <text evidence="2">Belongs to the PAF1 family.</text>
</comment>
<dbReference type="InterPro" id="IPR007133">
    <property type="entry name" value="RNA_pol_II-assoc_Paf1"/>
</dbReference>
<evidence type="ECO:0000313" key="5">
    <source>
        <dbReference type="EMBL" id="RPB08291.1"/>
    </source>
</evidence>
<feature type="compositionally biased region" description="Basic and acidic residues" evidence="4">
    <location>
        <begin position="418"/>
        <end position="441"/>
    </location>
</feature>
<evidence type="ECO:0000256" key="3">
    <source>
        <dbReference type="ARBA" id="ARBA00023242"/>
    </source>
</evidence>
<name>A0A3N4KIY3_9PEZI</name>
<dbReference type="OrthoDB" id="10260285at2759"/>
<accession>A0A3N4KIY3</accession>
<dbReference type="GO" id="GO:0000993">
    <property type="term" value="F:RNA polymerase II complex binding"/>
    <property type="evidence" value="ECO:0007669"/>
    <property type="project" value="TreeGrafter"/>
</dbReference>
<evidence type="ECO:0000256" key="2">
    <source>
        <dbReference type="ARBA" id="ARBA00007560"/>
    </source>
</evidence>
<comment type="subcellular location">
    <subcellularLocation>
        <location evidence="1">Nucleus</location>
    </subcellularLocation>
</comment>
<proteinExistence type="inferred from homology"/>
<dbReference type="AlphaFoldDB" id="A0A3N4KIY3"/>
<dbReference type="Pfam" id="PF03985">
    <property type="entry name" value="Paf1"/>
    <property type="match status" value="1"/>
</dbReference>
<organism evidence="5 6">
    <name type="scientific">Morchella conica CCBAS932</name>
    <dbReference type="NCBI Taxonomy" id="1392247"/>
    <lineage>
        <taxon>Eukaryota</taxon>
        <taxon>Fungi</taxon>
        <taxon>Dikarya</taxon>
        <taxon>Ascomycota</taxon>
        <taxon>Pezizomycotina</taxon>
        <taxon>Pezizomycetes</taxon>
        <taxon>Pezizales</taxon>
        <taxon>Morchellaceae</taxon>
        <taxon>Morchella</taxon>
    </lineage>
</organism>
<dbReference type="GO" id="GO:0003682">
    <property type="term" value="F:chromatin binding"/>
    <property type="evidence" value="ECO:0007669"/>
    <property type="project" value="TreeGrafter"/>
</dbReference>
<dbReference type="STRING" id="1392247.A0A3N4KIY3"/>
<evidence type="ECO:0000256" key="1">
    <source>
        <dbReference type="ARBA" id="ARBA00004123"/>
    </source>
</evidence>
<dbReference type="GO" id="GO:0006368">
    <property type="term" value="P:transcription elongation by RNA polymerase II"/>
    <property type="evidence" value="ECO:0007669"/>
    <property type="project" value="InterPro"/>
</dbReference>
<dbReference type="FunCoup" id="A0A3N4KIY3">
    <property type="interactions" value="298"/>
</dbReference>
<dbReference type="InParanoid" id="A0A3N4KIY3"/>
<protein>
    <submittedName>
        <fullName evidence="5">Paf1-domain-containing protein</fullName>
    </submittedName>
</protein>
<evidence type="ECO:0000313" key="6">
    <source>
        <dbReference type="Proteomes" id="UP000277580"/>
    </source>
</evidence>
<dbReference type="PANTHER" id="PTHR23188:SF12">
    <property type="entry name" value="RNA POLYMERASE II-ASSOCIATED FACTOR 1 HOMOLOG"/>
    <property type="match status" value="1"/>
</dbReference>
<keyword evidence="6" id="KW-1185">Reference proteome</keyword>
<feature type="region of interest" description="Disordered" evidence="4">
    <location>
        <begin position="383"/>
        <end position="441"/>
    </location>
</feature>
<gene>
    <name evidence="5" type="ORF">P167DRAFT_512345</name>
</gene>
<dbReference type="EMBL" id="ML119165">
    <property type="protein sequence ID" value="RPB08291.1"/>
    <property type="molecule type" value="Genomic_DNA"/>
</dbReference>
<evidence type="ECO:0000256" key="4">
    <source>
        <dbReference type="SAM" id="MobiDB-lite"/>
    </source>
</evidence>
<dbReference type="Proteomes" id="UP000277580">
    <property type="component" value="Unassembled WGS sequence"/>
</dbReference>
<feature type="compositionally biased region" description="Polar residues" evidence="4">
    <location>
        <begin position="137"/>
        <end position="151"/>
    </location>
</feature>